<gene>
    <name evidence="8" type="ORF">CSSPTR1EN2_LOCUS14260</name>
</gene>
<dbReference type="InterPro" id="IPR030386">
    <property type="entry name" value="G_GB1_RHD3_dom"/>
</dbReference>
<feature type="region of interest" description="Disordered" evidence="6">
    <location>
        <begin position="1"/>
        <end position="49"/>
    </location>
</feature>
<feature type="compositionally biased region" description="Basic and acidic residues" evidence="6">
    <location>
        <begin position="10"/>
        <end position="22"/>
    </location>
</feature>
<dbReference type="SUPFAM" id="SSF48340">
    <property type="entry name" value="Interferon-induced guanylate-binding protein 1 (GBP1), C-terminal domain"/>
    <property type="match status" value="1"/>
</dbReference>
<name>A0ABP0UCQ4_9BRYO</name>
<feature type="coiled-coil region" evidence="5">
    <location>
        <begin position="548"/>
        <end position="582"/>
    </location>
</feature>
<feature type="compositionally biased region" description="Acidic residues" evidence="6">
    <location>
        <begin position="23"/>
        <end position="42"/>
    </location>
</feature>
<feature type="region of interest" description="Disordered" evidence="6">
    <location>
        <begin position="1047"/>
        <end position="1079"/>
    </location>
</feature>
<evidence type="ECO:0000256" key="2">
    <source>
        <dbReference type="ARBA" id="ARBA00022801"/>
    </source>
</evidence>
<feature type="coiled-coil region" evidence="5">
    <location>
        <begin position="729"/>
        <end position="931"/>
    </location>
</feature>
<feature type="compositionally biased region" description="Polar residues" evidence="6">
    <location>
        <begin position="1047"/>
        <end position="1057"/>
    </location>
</feature>
<dbReference type="InterPro" id="IPR003191">
    <property type="entry name" value="Guanylate-bd/ATL_C"/>
</dbReference>
<dbReference type="Pfam" id="PF02263">
    <property type="entry name" value="GBP"/>
    <property type="match status" value="1"/>
</dbReference>
<dbReference type="Gene3D" id="3.40.50.300">
    <property type="entry name" value="P-loop containing nucleotide triphosphate hydrolases"/>
    <property type="match status" value="1"/>
</dbReference>
<dbReference type="InterPro" id="IPR036543">
    <property type="entry name" value="Guanylate-bd_C_sf"/>
</dbReference>
<feature type="coiled-coil region" evidence="5">
    <location>
        <begin position="961"/>
        <end position="988"/>
    </location>
</feature>
<dbReference type="Gene3D" id="1.20.1000.10">
    <property type="entry name" value="Guanylate-binding protein, C-terminal domain"/>
    <property type="match status" value="1"/>
</dbReference>
<feature type="domain" description="GB1/RHD3-type G" evidence="7">
    <location>
        <begin position="110"/>
        <end position="355"/>
    </location>
</feature>
<feature type="coiled-coil region" evidence="5">
    <location>
        <begin position="629"/>
        <end position="695"/>
    </location>
</feature>
<evidence type="ECO:0000313" key="9">
    <source>
        <dbReference type="Proteomes" id="UP001497512"/>
    </source>
</evidence>
<evidence type="ECO:0000256" key="5">
    <source>
        <dbReference type="SAM" id="Coils"/>
    </source>
</evidence>
<protein>
    <recommendedName>
        <fullName evidence="7">GB1/RHD3-type G domain-containing protein</fullName>
    </recommendedName>
</protein>
<evidence type="ECO:0000256" key="1">
    <source>
        <dbReference type="ARBA" id="ARBA00022741"/>
    </source>
</evidence>
<keyword evidence="2" id="KW-0378">Hydrolase</keyword>
<keyword evidence="3" id="KW-0342">GTP-binding</keyword>
<proteinExistence type="inferred from homology"/>
<dbReference type="InterPro" id="IPR027417">
    <property type="entry name" value="P-loop_NTPase"/>
</dbReference>
<evidence type="ECO:0000256" key="3">
    <source>
        <dbReference type="ARBA" id="ARBA00023134"/>
    </source>
</evidence>
<dbReference type="Pfam" id="PF02841">
    <property type="entry name" value="GBP_C"/>
    <property type="match status" value="1"/>
</dbReference>
<accession>A0ABP0UCQ4</accession>
<dbReference type="CDD" id="cd01851">
    <property type="entry name" value="GBP"/>
    <property type="match status" value="1"/>
</dbReference>
<comment type="similarity">
    <text evidence="4">Belongs to the TRAFAC class dynamin-like GTPase superfamily. GB1/RHD3 GTPase family.</text>
</comment>
<dbReference type="InterPro" id="IPR015894">
    <property type="entry name" value="Guanylate-bd_N"/>
</dbReference>
<dbReference type="EMBL" id="OZ019895">
    <property type="protein sequence ID" value="CAK9218989.1"/>
    <property type="molecule type" value="Genomic_DNA"/>
</dbReference>
<evidence type="ECO:0000259" key="7">
    <source>
        <dbReference type="PROSITE" id="PS51715"/>
    </source>
</evidence>
<evidence type="ECO:0000313" key="8">
    <source>
        <dbReference type="EMBL" id="CAK9218989.1"/>
    </source>
</evidence>
<sequence length="1134" mass="127317">MMQILGLRSATKEKKTVEKEQQQEEEEEEEEEEGEEEEEEMEVDVHSDVVQSNATTTTTATTTTAAAAAISPAPKSYVLGPARPLRLVYCDEKGKFKMDPEAVAALQVVKGPLGVVSVCGRARQGKSFILNQLLGKSSGFQVAATHRPCTKGLWMWSTPIKRTAADGSEYSLVLLDSEGIDSYDQTGTYSIQIFSLAVLLSSMFVYNQMNGIDEAALDNLSLVTEMTKHIRVRASQNTASTNELGQFAPLFVWLLRDFYLELSEDGQQITPRDYLESALQPLPGTGKAIAAKNEIRNSIRALFPERDCFTLVRPLEAEKQLQHLDEIPMEELRPEFRSGMDALAKYILQRARPKQLGSIVLTGPMFAALTQSFLDAINAGAVPTIATSWQNVEENECRRAHDLAIETYINSFDKSTPPEEVLLQEAHEEALQVALNVFNTEAVGGGNARKKYEQQLYSTVKKKFEEHKRNISMEAELKCLRAVGSMEERMRNACNAPNASFDSVVKVVDGLVAEYEMAATGSFKWQKLVKFLQKSLAGPLHDLVKRAGDKAAAEYASLELQLRSMEEKVAFATNQVDAARRDSLQWKKQYEVSMSDYQKFSENSATQYANIQKKVTTLEERHSTSVTKYESAKKEATEWQTKYEKLVAQHQSDEERFKSDFGALQNRCSTAEARLAAMKEQSESAKEEAAEWKRKHEAVAVETKEVIERTISQKDKAIKQAQAHEDTLRAEYTATVSRKEEEAKDLQARIEQGERTIASLTAHMKEQELRTNSQLEELMMLRDELKKLQSDYEATKSSTLIFQKDLEKAQQERAYAEERMAEAVKRMEEAEKKRKRVQEDAKRAAETVEKSRNELAVVERTKLETQQLAAERLAIIERSERHCQTVERERAALTEALEQAKVGQEEALAQARALELRFEEREREMENLLIKSHEQRAKTVEGFENLLMSERAAKVDASNRAEALSIQLQTVQADLDALQTQLMSVRNHETALDTKLKSYADNNTVTTISPSGNTAARSNKRGLSDDLVVTSSAAAAAYGSMEIDMTTSTKRAKNGQSEVHGIQEEEEEEEGEGHNSNEIVIRDAPFAAADYRKLTIAKLKQKLTEAGFGDEVVHLRTPTKKDLIALYEKVMVNV</sequence>
<reference evidence="8" key="1">
    <citation type="submission" date="2024-02" db="EMBL/GenBank/DDBJ databases">
        <authorList>
            <consortium name="ELIXIR-Norway"/>
            <consortium name="Elixir Norway"/>
        </authorList>
    </citation>
    <scope>NUCLEOTIDE SEQUENCE</scope>
</reference>
<keyword evidence="1" id="KW-0547">Nucleotide-binding</keyword>
<dbReference type="PANTHER" id="PTHR10751">
    <property type="entry name" value="GUANYLATE BINDING PROTEIN"/>
    <property type="match status" value="1"/>
</dbReference>
<keyword evidence="5" id="KW-0175">Coiled coil</keyword>
<organism evidence="8 9">
    <name type="scientific">Sphagnum troendelagicum</name>
    <dbReference type="NCBI Taxonomy" id="128251"/>
    <lineage>
        <taxon>Eukaryota</taxon>
        <taxon>Viridiplantae</taxon>
        <taxon>Streptophyta</taxon>
        <taxon>Embryophyta</taxon>
        <taxon>Bryophyta</taxon>
        <taxon>Sphagnophytina</taxon>
        <taxon>Sphagnopsida</taxon>
        <taxon>Sphagnales</taxon>
        <taxon>Sphagnaceae</taxon>
        <taxon>Sphagnum</taxon>
    </lineage>
</organism>
<dbReference type="SUPFAM" id="SSF52540">
    <property type="entry name" value="P-loop containing nucleoside triphosphate hydrolases"/>
    <property type="match status" value="1"/>
</dbReference>
<keyword evidence="9" id="KW-1185">Reference proteome</keyword>
<dbReference type="Proteomes" id="UP001497512">
    <property type="component" value="Chromosome 3"/>
</dbReference>
<evidence type="ECO:0000256" key="6">
    <source>
        <dbReference type="SAM" id="MobiDB-lite"/>
    </source>
</evidence>
<evidence type="ECO:0000256" key="4">
    <source>
        <dbReference type="PROSITE-ProRule" id="PRU01052"/>
    </source>
</evidence>
<dbReference type="PROSITE" id="PS51715">
    <property type="entry name" value="G_GB1_RHD3"/>
    <property type="match status" value="1"/>
</dbReference>